<evidence type="ECO:0000313" key="15">
    <source>
        <dbReference type="EMBL" id="QED28337.1"/>
    </source>
</evidence>
<proteinExistence type="inferred from homology"/>
<evidence type="ECO:0000256" key="1">
    <source>
        <dbReference type="ARBA" id="ARBA00005446"/>
    </source>
</evidence>
<dbReference type="Pfam" id="PF09382">
    <property type="entry name" value="RQC"/>
    <property type="match status" value="1"/>
</dbReference>
<dbReference type="SMART" id="SM00487">
    <property type="entry name" value="DEXDc"/>
    <property type="match status" value="1"/>
</dbReference>
<dbReference type="Pfam" id="PF00270">
    <property type="entry name" value="DEAD"/>
    <property type="match status" value="1"/>
</dbReference>
<dbReference type="InterPro" id="IPR036388">
    <property type="entry name" value="WH-like_DNA-bd_sf"/>
</dbReference>
<protein>
    <recommendedName>
        <fullName evidence="11">ATP-dependent DNA helicase RecQ</fullName>
        <ecNumber evidence="10">5.6.2.4</ecNumber>
    </recommendedName>
    <alternativeName>
        <fullName evidence="12">DNA 3'-5' helicase RecQ</fullName>
    </alternativeName>
</protein>
<dbReference type="Proteomes" id="UP000321595">
    <property type="component" value="Chromosome"/>
</dbReference>
<dbReference type="InterPro" id="IPR001650">
    <property type="entry name" value="Helicase_C-like"/>
</dbReference>
<organism evidence="15 16">
    <name type="scientific">Microvenator marinus</name>
    <dbReference type="NCBI Taxonomy" id="2600177"/>
    <lineage>
        <taxon>Bacteria</taxon>
        <taxon>Deltaproteobacteria</taxon>
        <taxon>Bradymonadales</taxon>
        <taxon>Microvenatoraceae</taxon>
        <taxon>Microvenator</taxon>
    </lineage>
</organism>
<gene>
    <name evidence="15" type="ORF">FRD01_14070</name>
</gene>
<dbReference type="KEGG" id="bbae:FRD01_14070"/>
<dbReference type="GO" id="GO:0006310">
    <property type="term" value="P:DNA recombination"/>
    <property type="evidence" value="ECO:0007669"/>
    <property type="project" value="InterPro"/>
</dbReference>
<evidence type="ECO:0000256" key="12">
    <source>
        <dbReference type="ARBA" id="ARBA00044550"/>
    </source>
</evidence>
<dbReference type="EC" id="5.6.2.4" evidence="10"/>
<dbReference type="InterPro" id="IPR032284">
    <property type="entry name" value="RecQ_Zn-bd"/>
</dbReference>
<reference evidence="15 16" key="1">
    <citation type="submission" date="2019-08" db="EMBL/GenBank/DDBJ databases">
        <authorList>
            <person name="Liang Q."/>
        </authorList>
    </citation>
    <scope>NUCLEOTIDE SEQUENCE [LARGE SCALE GENOMIC DNA]</scope>
    <source>
        <strain evidence="15 16">V1718</strain>
    </source>
</reference>
<evidence type="ECO:0000256" key="5">
    <source>
        <dbReference type="ARBA" id="ARBA00022806"/>
    </source>
</evidence>
<dbReference type="InterPro" id="IPR027417">
    <property type="entry name" value="P-loop_NTPase"/>
</dbReference>
<dbReference type="CDD" id="cd17920">
    <property type="entry name" value="DEXHc_RecQ"/>
    <property type="match status" value="1"/>
</dbReference>
<dbReference type="FunFam" id="3.40.50.300:FF:000296">
    <property type="entry name" value="ATP-dependent DNA helicase RecQ"/>
    <property type="match status" value="1"/>
</dbReference>
<keyword evidence="16" id="KW-1185">Reference proteome</keyword>
<dbReference type="Gene3D" id="3.40.50.300">
    <property type="entry name" value="P-loop containing nucleotide triphosphate hydrolases"/>
    <property type="match status" value="2"/>
</dbReference>
<evidence type="ECO:0000256" key="4">
    <source>
        <dbReference type="ARBA" id="ARBA00022801"/>
    </source>
</evidence>
<dbReference type="GO" id="GO:0043590">
    <property type="term" value="C:bacterial nucleoid"/>
    <property type="evidence" value="ECO:0007669"/>
    <property type="project" value="TreeGrafter"/>
</dbReference>
<keyword evidence="4" id="KW-0378">Hydrolase</keyword>
<dbReference type="NCBIfam" id="TIGR00614">
    <property type="entry name" value="recQ_fam"/>
    <property type="match status" value="1"/>
</dbReference>
<dbReference type="InterPro" id="IPR011545">
    <property type="entry name" value="DEAD/DEAH_box_helicase_dom"/>
</dbReference>
<keyword evidence="7" id="KW-0238">DNA-binding</keyword>
<evidence type="ECO:0000313" key="16">
    <source>
        <dbReference type="Proteomes" id="UP000321595"/>
    </source>
</evidence>
<evidence type="ECO:0000256" key="10">
    <source>
        <dbReference type="ARBA" id="ARBA00034808"/>
    </source>
</evidence>
<dbReference type="OrthoDB" id="9760034at2"/>
<keyword evidence="6" id="KW-0067">ATP-binding</keyword>
<evidence type="ECO:0000256" key="8">
    <source>
        <dbReference type="ARBA" id="ARBA00023235"/>
    </source>
</evidence>
<dbReference type="PROSITE" id="PS51192">
    <property type="entry name" value="HELICASE_ATP_BIND_1"/>
    <property type="match status" value="1"/>
</dbReference>
<dbReference type="SMART" id="SM00490">
    <property type="entry name" value="HELICc"/>
    <property type="match status" value="1"/>
</dbReference>
<comment type="catalytic activity">
    <reaction evidence="9">
        <text>Couples ATP hydrolysis with the unwinding of duplex DNA by translocating in the 3'-5' direction.</text>
        <dbReference type="EC" id="5.6.2.4"/>
    </reaction>
</comment>
<dbReference type="GO" id="GO:0016787">
    <property type="term" value="F:hydrolase activity"/>
    <property type="evidence" value="ECO:0007669"/>
    <property type="project" value="UniProtKB-KW"/>
</dbReference>
<evidence type="ECO:0000256" key="6">
    <source>
        <dbReference type="ARBA" id="ARBA00022840"/>
    </source>
</evidence>
<keyword evidence="8" id="KW-0413">Isomerase</keyword>
<evidence type="ECO:0000256" key="2">
    <source>
        <dbReference type="ARBA" id="ARBA00022723"/>
    </source>
</evidence>
<keyword evidence="5 15" id="KW-0347">Helicase</keyword>
<dbReference type="Pfam" id="PF16124">
    <property type="entry name" value="RecQ_Zn_bind"/>
    <property type="match status" value="1"/>
</dbReference>
<dbReference type="PANTHER" id="PTHR13710:SF105">
    <property type="entry name" value="ATP-DEPENDENT DNA HELICASE Q1"/>
    <property type="match status" value="1"/>
</dbReference>
<keyword evidence="2" id="KW-0479">Metal-binding</keyword>
<dbReference type="SMART" id="SM00956">
    <property type="entry name" value="RQC"/>
    <property type="match status" value="1"/>
</dbReference>
<accession>A0A5B8XTA7</accession>
<dbReference type="GO" id="GO:0043138">
    <property type="term" value="F:3'-5' DNA helicase activity"/>
    <property type="evidence" value="ECO:0007669"/>
    <property type="project" value="UniProtKB-EC"/>
</dbReference>
<dbReference type="InterPro" id="IPR018982">
    <property type="entry name" value="RQC_domain"/>
</dbReference>
<dbReference type="EMBL" id="CP042467">
    <property type="protein sequence ID" value="QED28337.1"/>
    <property type="molecule type" value="Genomic_DNA"/>
</dbReference>
<dbReference type="SUPFAM" id="SSF46785">
    <property type="entry name" value="Winged helix' DNA-binding domain"/>
    <property type="match status" value="1"/>
</dbReference>
<dbReference type="InterPro" id="IPR004589">
    <property type="entry name" value="DNA_helicase_ATP-dep_RecQ"/>
</dbReference>
<dbReference type="GO" id="GO:0006260">
    <property type="term" value="P:DNA replication"/>
    <property type="evidence" value="ECO:0007669"/>
    <property type="project" value="InterPro"/>
</dbReference>
<evidence type="ECO:0000259" key="14">
    <source>
        <dbReference type="PROSITE" id="PS51194"/>
    </source>
</evidence>
<dbReference type="PROSITE" id="PS51194">
    <property type="entry name" value="HELICASE_CTER"/>
    <property type="match status" value="1"/>
</dbReference>
<evidence type="ECO:0000259" key="13">
    <source>
        <dbReference type="PROSITE" id="PS51192"/>
    </source>
</evidence>
<dbReference type="GO" id="GO:0005524">
    <property type="term" value="F:ATP binding"/>
    <property type="evidence" value="ECO:0007669"/>
    <property type="project" value="UniProtKB-KW"/>
</dbReference>
<comment type="similarity">
    <text evidence="1">Belongs to the helicase family. RecQ subfamily.</text>
</comment>
<evidence type="ECO:0000256" key="9">
    <source>
        <dbReference type="ARBA" id="ARBA00034617"/>
    </source>
</evidence>
<evidence type="ECO:0000256" key="11">
    <source>
        <dbReference type="ARBA" id="ARBA00044535"/>
    </source>
</evidence>
<dbReference type="GO" id="GO:0006281">
    <property type="term" value="P:DNA repair"/>
    <property type="evidence" value="ECO:0007669"/>
    <property type="project" value="InterPro"/>
</dbReference>
<dbReference type="Pfam" id="PF00271">
    <property type="entry name" value="Helicase_C"/>
    <property type="match status" value="1"/>
</dbReference>
<dbReference type="PANTHER" id="PTHR13710">
    <property type="entry name" value="DNA HELICASE RECQ FAMILY MEMBER"/>
    <property type="match status" value="1"/>
</dbReference>
<dbReference type="GO" id="GO:0005737">
    <property type="term" value="C:cytoplasm"/>
    <property type="evidence" value="ECO:0007669"/>
    <property type="project" value="TreeGrafter"/>
</dbReference>
<dbReference type="GO" id="GO:0030894">
    <property type="term" value="C:replisome"/>
    <property type="evidence" value="ECO:0007669"/>
    <property type="project" value="TreeGrafter"/>
</dbReference>
<dbReference type="GO" id="GO:0046872">
    <property type="term" value="F:metal ion binding"/>
    <property type="evidence" value="ECO:0007669"/>
    <property type="project" value="UniProtKB-KW"/>
</dbReference>
<dbReference type="GO" id="GO:0009378">
    <property type="term" value="F:four-way junction helicase activity"/>
    <property type="evidence" value="ECO:0007669"/>
    <property type="project" value="TreeGrafter"/>
</dbReference>
<dbReference type="InterPro" id="IPR014001">
    <property type="entry name" value="Helicase_ATP-bd"/>
</dbReference>
<feature type="domain" description="Helicase C-terminal" evidence="14">
    <location>
        <begin position="223"/>
        <end position="378"/>
    </location>
</feature>
<dbReference type="Gene3D" id="1.10.10.10">
    <property type="entry name" value="Winged helix-like DNA-binding domain superfamily/Winged helix DNA-binding domain"/>
    <property type="match status" value="1"/>
</dbReference>
<sequence>MSMLLKLCSGVAMSYTEALKTHFGFDGFRGGQEDIVNTIMSGTSALAVMPTGAGKSLCYQLPACLLPGLTVVISPLIALMKDQVDSARARGLKASCIHSGLSWPEQQQVLQDIAQGRLDLIYIAPERFQSEVFRDALSSTTISLLAIDEAHCISQWGHDFRPDYLEIGTFRKFLNEPVTLALTATATPEVQQDILRQLQIQNARVIVSGFERENLFFEVIPVDSEESKIRVLEEMLRAREGQVSVVYCATRKQVDLVSGRLKRAGFLVGAYHAGLKDFERESVQDMFMAGDLPVLVATNAFGMGVDKSDVRAIVHMNFPGSVEGYYQEAGRAGRDGEPASCTVLYSPKDKGIHQFFLDVSYPSATLVMSVWSEVRRLGLGTHSIGADVISRYLSKSSRKTVSHPGAVEAAMRVLKTAGHIDFGIRDGFPWIACLDLARSRDLRVDWDQLKLRRDIAYRQTQDMVRYCESRKCRQVNLLKYFKSTSSFGKRCGHCDNCTGTNAPVAKRPLVEIEDDYQTLVRKALSGVARCRGRVQADLVAAMLRGSNAQKLSSKRLDQLSTYGILSSLDAPRIHELLVQLEDYRLVVKSQDFLALTPAGADVMRGEKDVPDGLRASTSTRAS</sequence>
<dbReference type="SUPFAM" id="SSF52540">
    <property type="entry name" value="P-loop containing nucleoside triphosphate hydrolases"/>
    <property type="match status" value="1"/>
</dbReference>
<dbReference type="AlphaFoldDB" id="A0A5B8XTA7"/>
<dbReference type="GO" id="GO:0003677">
    <property type="term" value="F:DNA binding"/>
    <property type="evidence" value="ECO:0007669"/>
    <property type="project" value="UniProtKB-KW"/>
</dbReference>
<evidence type="ECO:0000256" key="3">
    <source>
        <dbReference type="ARBA" id="ARBA00022741"/>
    </source>
</evidence>
<name>A0A5B8XTA7_9DELT</name>
<dbReference type="InterPro" id="IPR036390">
    <property type="entry name" value="WH_DNA-bd_sf"/>
</dbReference>
<keyword evidence="3" id="KW-0547">Nucleotide-binding</keyword>
<evidence type="ECO:0000256" key="7">
    <source>
        <dbReference type="ARBA" id="ARBA00023125"/>
    </source>
</evidence>
<feature type="domain" description="Helicase ATP-binding" evidence="13">
    <location>
        <begin position="36"/>
        <end position="204"/>
    </location>
</feature>